<dbReference type="PROSITE" id="PS50104">
    <property type="entry name" value="TIR"/>
    <property type="match status" value="1"/>
</dbReference>
<dbReference type="Pfam" id="PF01582">
    <property type="entry name" value="TIR"/>
    <property type="match status" value="1"/>
</dbReference>
<dbReference type="EMBL" id="JBCNJP010000018">
    <property type="protein sequence ID" value="KAK9063770.1"/>
    <property type="molecule type" value="Genomic_DNA"/>
</dbReference>
<evidence type="ECO:0000313" key="6">
    <source>
        <dbReference type="EMBL" id="KAK9063770.1"/>
    </source>
</evidence>
<dbReference type="InterPro" id="IPR044974">
    <property type="entry name" value="Disease_R_plants"/>
</dbReference>
<dbReference type="SUPFAM" id="SSF52540">
    <property type="entry name" value="P-loop containing nucleoside triphosphate hydrolases"/>
    <property type="match status" value="1"/>
</dbReference>
<organism evidence="6 7">
    <name type="scientific">Deinandra increscens subsp. villosa</name>
    <dbReference type="NCBI Taxonomy" id="3103831"/>
    <lineage>
        <taxon>Eukaryota</taxon>
        <taxon>Viridiplantae</taxon>
        <taxon>Streptophyta</taxon>
        <taxon>Embryophyta</taxon>
        <taxon>Tracheophyta</taxon>
        <taxon>Spermatophyta</taxon>
        <taxon>Magnoliopsida</taxon>
        <taxon>eudicotyledons</taxon>
        <taxon>Gunneridae</taxon>
        <taxon>Pentapetalae</taxon>
        <taxon>asterids</taxon>
        <taxon>campanulids</taxon>
        <taxon>Asterales</taxon>
        <taxon>Asteraceae</taxon>
        <taxon>Asteroideae</taxon>
        <taxon>Heliantheae alliance</taxon>
        <taxon>Madieae</taxon>
        <taxon>Madiinae</taxon>
        <taxon>Deinandra</taxon>
    </lineage>
</organism>
<feature type="domain" description="TIR" evidence="5">
    <location>
        <begin position="9"/>
        <end position="173"/>
    </location>
</feature>
<evidence type="ECO:0000256" key="1">
    <source>
        <dbReference type="ARBA" id="ARBA00022614"/>
    </source>
</evidence>
<dbReference type="AlphaFoldDB" id="A0AAP0D0A6"/>
<evidence type="ECO:0000256" key="2">
    <source>
        <dbReference type="ARBA" id="ARBA00022737"/>
    </source>
</evidence>
<keyword evidence="4" id="KW-0520">NAD</keyword>
<evidence type="ECO:0000259" key="5">
    <source>
        <dbReference type="PROSITE" id="PS50104"/>
    </source>
</evidence>
<dbReference type="GO" id="GO:0006952">
    <property type="term" value="P:defense response"/>
    <property type="evidence" value="ECO:0007669"/>
    <property type="project" value="UniProtKB-KW"/>
</dbReference>
<dbReference type="Gene3D" id="3.80.10.10">
    <property type="entry name" value="Ribonuclease Inhibitor"/>
    <property type="match status" value="3"/>
</dbReference>
<dbReference type="SUPFAM" id="SSF46785">
    <property type="entry name" value="Winged helix' DNA-binding domain"/>
    <property type="match status" value="1"/>
</dbReference>
<dbReference type="SUPFAM" id="SSF52058">
    <property type="entry name" value="L domain-like"/>
    <property type="match status" value="1"/>
</dbReference>
<gene>
    <name evidence="6" type="ORF">SSX86_017642</name>
</gene>
<dbReference type="Gene3D" id="3.40.50.300">
    <property type="entry name" value="P-loop containing nucleotide triphosphate hydrolases"/>
    <property type="match status" value="1"/>
</dbReference>
<dbReference type="Pfam" id="PF23282">
    <property type="entry name" value="WHD_ROQ1"/>
    <property type="match status" value="1"/>
</dbReference>
<keyword evidence="7" id="KW-1185">Reference proteome</keyword>
<dbReference type="Gene3D" id="1.10.8.430">
    <property type="entry name" value="Helical domain of apoptotic protease-activating factors"/>
    <property type="match status" value="1"/>
</dbReference>
<keyword evidence="1" id="KW-0433">Leucine-rich repeat</keyword>
<keyword evidence="2" id="KW-0677">Repeat</keyword>
<dbReference type="InterPro" id="IPR035897">
    <property type="entry name" value="Toll_tir_struct_dom_sf"/>
</dbReference>
<comment type="caution">
    <text evidence="6">The sequence shown here is derived from an EMBL/GenBank/DDBJ whole genome shotgun (WGS) entry which is preliminary data.</text>
</comment>
<evidence type="ECO:0000256" key="4">
    <source>
        <dbReference type="ARBA" id="ARBA00023027"/>
    </source>
</evidence>
<dbReference type="Pfam" id="PF00931">
    <property type="entry name" value="NB-ARC"/>
    <property type="match status" value="1"/>
</dbReference>
<protein>
    <recommendedName>
        <fullName evidence="5">TIR domain-containing protein</fullName>
    </recommendedName>
</protein>
<dbReference type="InterPro" id="IPR036390">
    <property type="entry name" value="WH_DNA-bd_sf"/>
</dbReference>
<evidence type="ECO:0000256" key="3">
    <source>
        <dbReference type="ARBA" id="ARBA00022821"/>
    </source>
</evidence>
<dbReference type="PANTHER" id="PTHR11017:SF340">
    <property type="entry name" value="NB-ARC-RELATED"/>
    <property type="match status" value="1"/>
</dbReference>
<dbReference type="PRINTS" id="PR00364">
    <property type="entry name" value="DISEASERSIST"/>
</dbReference>
<dbReference type="InterPro" id="IPR000157">
    <property type="entry name" value="TIR_dom"/>
</dbReference>
<dbReference type="InterPro" id="IPR042197">
    <property type="entry name" value="Apaf_helical"/>
</dbReference>
<evidence type="ECO:0000313" key="7">
    <source>
        <dbReference type="Proteomes" id="UP001408789"/>
    </source>
</evidence>
<name>A0AAP0D0A6_9ASTR</name>
<dbReference type="InterPro" id="IPR002182">
    <property type="entry name" value="NB-ARC"/>
</dbReference>
<dbReference type="Proteomes" id="UP001408789">
    <property type="component" value="Unassembled WGS sequence"/>
</dbReference>
<dbReference type="SMART" id="SM00255">
    <property type="entry name" value="TIR"/>
    <property type="match status" value="1"/>
</dbReference>
<sequence length="1116" mass="127171">MASSSQLNYDYDVFLSFRGEDTRKTFVDYLYSTLEDQTIHTYKDDITLARGESITPSLKKAIEGSRIAVVVFSENYADSSWCLEELAHIMKCRVDRKLIVMPLFSCVDPSDVRKQKGKFGEAFAKHEDINKVEYWREALIGASEIAGWQFENIANGHEMQAIKKIVSTILDKLLYLTSDVDEDFVGMGVRVQEVQAKLEMESGGVRMVGIWGGGGSGKSTIAHSLCKKLSHNFKGHCFLENIREQSLHNLQATIISTFLKEATKLKSVAVGKDIIKTRLKHRNVLIILDDVDHIDQLDALAGSPDWFGSGSRIIITTRNKQLLISHKVDHICSVTLLSREEANQLFSNRAYNEKNPVKDYKALSRSVVSYAAGLPLALKVLGSFLYAQDEEGWRSTLKRLKDNPEMEIVEKLKISYDGLKPLEKQIFLDIACFFRWKRRLDVMEILEACGYNPGIGVAVLKQKALITIRVNRDGSDCFDMHDLVQEMGHYIVKRDHPSNPEKHSRVWEVENLVYLEGATMENDNSIEAIQINHHYTSRGVFKMISSMKKLRLLIVTCNGINSYRTIYDDHSEGPDFLSNELRYIDYSSFHLRSPFPDSFKAMKLVGLRLASSQKELWKGYKHLPHLKLLQLVSMKNLLNTPNFDGLPCLQTLKLESCNELTEIHSSLGNHTNLEDITVAYCSKLRMFPTISKMRKLKALEITYCHETLEFPEIKSNMESLVKLTLIRIGINALLSSIGERCANLISLQLIYCYYLKINKVINFHGLKHLDEFILDNLHYMNSDHHPVLLGHWRGIQVSILLRSLLPQLKVSLQKLVLNDCHLKDGETPSDIGELSCLRELDLGGNYFKRLQFNLSQLTRLKFLNLSYCKSLVEFPKLPSRLAILLADGCGELKAIAGTHKSCKRLCQISLQWGTIINDGSRLLESMLQGHAIENRNMLLEIGGVEIANGFRPPLVQGNRCRLQLPENCYNEFSGFLMCVVLRPGTYIDDLKMEHIMSGMESEDDGLNWEEDHRHSDCHGSKTVVWYVPFASLRHTTWWDETYNAASFSLNWISNYNYEREFSSGFGVRLVPWKSGSGSTAQEESEFFQYAPKFTIKYDSANALSFRLEGDRSTMRL</sequence>
<proteinExistence type="predicted"/>
<dbReference type="InterPro" id="IPR058192">
    <property type="entry name" value="WHD_ROQ1-like"/>
</dbReference>
<keyword evidence="3" id="KW-0611">Plant defense</keyword>
<accession>A0AAP0D0A6</accession>
<dbReference type="GO" id="GO:0043531">
    <property type="term" value="F:ADP binding"/>
    <property type="evidence" value="ECO:0007669"/>
    <property type="project" value="InterPro"/>
</dbReference>
<reference evidence="6 7" key="1">
    <citation type="submission" date="2024-04" db="EMBL/GenBank/DDBJ databases">
        <title>The reference genome of an endangered Asteraceae, Deinandra increscens subsp. villosa, native to the Central Coast of California.</title>
        <authorList>
            <person name="Guilliams M."/>
            <person name="Hasenstab-Lehman K."/>
            <person name="Meyer R."/>
            <person name="Mcevoy S."/>
        </authorList>
    </citation>
    <scope>NUCLEOTIDE SEQUENCE [LARGE SCALE GENOMIC DNA]</scope>
    <source>
        <tissue evidence="6">Leaf</tissue>
    </source>
</reference>
<dbReference type="InterPro" id="IPR027417">
    <property type="entry name" value="P-loop_NTPase"/>
</dbReference>
<dbReference type="GO" id="GO:0007165">
    <property type="term" value="P:signal transduction"/>
    <property type="evidence" value="ECO:0007669"/>
    <property type="project" value="InterPro"/>
</dbReference>
<dbReference type="FunFam" id="3.40.50.10140:FF:000007">
    <property type="entry name" value="Disease resistance protein (TIR-NBS-LRR class)"/>
    <property type="match status" value="1"/>
</dbReference>
<dbReference type="InterPro" id="IPR032675">
    <property type="entry name" value="LRR_dom_sf"/>
</dbReference>
<dbReference type="SUPFAM" id="SSF52200">
    <property type="entry name" value="Toll/Interleukin receptor TIR domain"/>
    <property type="match status" value="1"/>
</dbReference>
<dbReference type="PANTHER" id="PTHR11017">
    <property type="entry name" value="LEUCINE-RICH REPEAT-CONTAINING PROTEIN"/>
    <property type="match status" value="1"/>
</dbReference>
<dbReference type="Gene3D" id="3.40.50.10140">
    <property type="entry name" value="Toll/interleukin-1 receptor homology (TIR) domain"/>
    <property type="match status" value="1"/>
</dbReference>